<name>A0AAW0FXR2_9APHY</name>
<dbReference type="AlphaFoldDB" id="A0AAW0FXR2"/>
<organism evidence="2 3">
    <name type="scientific">Cerrena zonata</name>
    <dbReference type="NCBI Taxonomy" id="2478898"/>
    <lineage>
        <taxon>Eukaryota</taxon>
        <taxon>Fungi</taxon>
        <taxon>Dikarya</taxon>
        <taxon>Basidiomycota</taxon>
        <taxon>Agaricomycotina</taxon>
        <taxon>Agaricomycetes</taxon>
        <taxon>Polyporales</taxon>
        <taxon>Cerrenaceae</taxon>
        <taxon>Cerrena</taxon>
    </lineage>
</organism>
<feature type="region of interest" description="Disordered" evidence="1">
    <location>
        <begin position="1"/>
        <end position="47"/>
    </location>
</feature>
<comment type="caution">
    <text evidence="2">The sequence shown here is derived from an EMBL/GenBank/DDBJ whole genome shotgun (WGS) entry which is preliminary data.</text>
</comment>
<sequence>MTLRKSICTSRPVSRTARKTISASHASDEDGSDHDSDESLSSNEPAAIDNVRVTRIYNAHEILTFTL</sequence>
<evidence type="ECO:0000256" key="1">
    <source>
        <dbReference type="SAM" id="MobiDB-lite"/>
    </source>
</evidence>
<reference evidence="2 3" key="1">
    <citation type="submission" date="2022-09" db="EMBL/GenBank/DDBJ databases">
        <authorList>
            <person name="Palmer J.M."/>
        </authorList>
    </citation>
    <scope>NUCLEOTIDE SEQUENCE [LARGE SCALE GENOMIC DNA]</scope>
    <source>
        <strain evidence="2 3">DSM 7382</strain>
    </source>
</reference>
<evidence type="ECO:0000313" key="3">
    <source>
        <dbReference type="Proteomes" id="UP001385951"/>
    </source>
</evidence>
<evidence type="ECO:0000313" key="2">
    <source>
        <dbReference type="EMBL" id="KAK7684194.1"/>
    </source>
</evidence>
<feature type="compositionally biased region" description="Acidic residues" evidence="1">
    <location>
        <begin position="29"/>
        <end position="38"/>
    </location>
</feature>
<proteinExistence type="predicted"/>
<keyword evidence="3" id="KW-1185">Reference proteome</keyword>
<protein>
    <submittedName>
        <fullName evidence="2">Uncharacterized protein</fullName>
    </submittedName>
</protein>
<accession>A0AAW0FXR2</accession>
<dbReference type="EMBL" id="JASBNA010000027">
    <property type="protein sequence ID" value="KAK7684194.1"/>
    <property type="molecule type" value="Genomic_DNA"/>
</dbReference>
<gene>
    <name evidence="2" type="ORF">QCA50_012840</name>
</gene>
<dbReference type="Proteomes" id="UP001385951">
    <property type="component" value="Unassembled WGS sequence"/>
</dbReference>